<evidence type="ECO:0000313" key="4">
    <source>
        <dbReference type="Proteomes" id="UP000236178"/>
    </source>
</evidence>
<dbReference type="EMBL" id="PJOS01000012">
    <property type="protein sequence ID" value="PKT73264.1"/>
    <property type="molecule type" value="Genomic_DNA"/>
</dbReference>
<dbReference type="PROSITE" id="PS50937">
    <property type="entry name" value="HTH_MERR_2"/>
    <property type="match status" value="1"/>
</dbReference>
<accession>A0A2I0STK5</accession>
<dbReference type="PRINTS" id="PR00040">
    <property type="entry name" value="HTHMERR"/>
</dbReference>
<protein>
    <submittedName>
        <fullName evidence="3">MerR family transcriptional regulator</fullName>
    </submittedName>
</protein>
<evidence type="ECO:0000259" key="2">
    <source>
        <dbReference type="PROSITE" id="PS50937"/>
    </source>
</evidence>
<proteinExistence type="predicted"/>
<keyword evidence="4" id="KW-1185">Reference proteome</keyword>
<gene>
    <name evidence="3" type="ORF">CW362_08950</name>
</gene>
<dbReference type="PANTHER" id="PTHR30204:SF93">
    <property type="entry name" value="HTH MERR-TYPE DOMAIN-CONTAINING PROTEIN"/>
    <property type="match status" value="1"/>
</dbReference>
<dbReference type="GO" id="GO:0003677">
    <property type="term" value="F:DNA binding"/>
    <property type="evidence" value="ECO:0007669"/>
    <property type="project" value="UniProtKB-KW"/>
</dbReference>
<comment type="caution">
    <text evidence="3">The sequence shown here is derived from an EMBL/GenBank/DDBJ whole genome shotgun (WGS) entry which is preliminary data.</text>
</comment>
<dbReference type="Pfam" id="PF13411">
    <property type="entry name" value="MerR_1"/>
    <property type="match status" value="1"/>
</dbReference>
<dbReference type="OrthoDB" id="9809391at2"/>
<dbReference type="InterPro" id="IPR000551">
    <property type="entry name" value="MerR-type_HTH_dom"/>
</dbReference>
<dbReference type="Proteomes" id="UP000236178">
    <property type="component" value="Unassembled WGS sequence"/>
</dbReference>
<evidence type="ECO:0000256" key="1">
    <source>
        <dbReference type="ARBA" id="ARBA00023125"/>
    </source>
</evidence>
<dbReference type="GO" id="GO:0003700">
    <property type="term" value="F:DNA-binding transcription factor activity"/>
    <property type="evidence" value="ECO:0007669"/>
    <property type="project" value="InterPro"/>
</dbReference>
<dbReference type="InterPro" id="IPR009061">
    <property type="entry name" value="DNA-bd_dom_put_sf"/>
</dbReference>
<keyword evidence="1" id="KW-0238">DNA-binding</keyword>
<dbReference type="InterPro" id="IPR047057">
    <property type="entry name" value="MerR_fam"/>
</dbReference>
<dbReference type="AlphaFoldDB" id="A0A2I0STK5"/>
<organism evidence="3 4">
    <name type="scientific">Streptomyces populi</name>
    <dbReference type="NCBI Taxonomy" id="2058924"/>
    <lineage>
        <taxon>Bacteria</taxon>
        <taxon>Bacillati</taxon>
        <taxon>Actinomycetota</taxon>
        <taxon>Actinomycetes</taxon>
        <taxon>Kitasatosporales</taxon>
        <taxon>Streptomycetaceae</taxon>
        <taxon>Streptomyces</taxon>
    </lineage>
</organism>
<dbReference type="SUPFAM" id="SSF46955">
    <property type="entry name" value="Putative DNA-binding domain"/>
    <property type="match status" value="1"/>
</dbReference>
<dbReference type="CDD" id="cd00592">
    <property type="entry name" value="HTH_MerR-like"/>
    <property type="match status" value="1"/>
</dbReference>
<dbReference type="SMART" id="SM00422">
    <property type="entry name" value="HTH_MERR"/>
    <property type="match status" value="1"/>
</dbReference>
<sequence>MDGDTLYSIGELARRTGLTVKTIRFYSDRGIVAPTDRSPAGYRLYGIDAVARLDLVRTLRDLGVDLPTIRRVVDRELSLPEVAAAHAEALAVQIRVLRLRHAVLTTVAERGLTTEETDLVHKLARLSGDERRRLVGDFLDAAFGGLDTDPAFAGIRRSMTPEMPDRPEAEQVRAWVEWAELAMDPDFRAGVQRTAEGLAAERAQGDAAGLCRDLGAVVRDQVGPALAAGVAPASRRADPIVAALTACYARVLGRPDDAGLRRLLLARLESMSDPRRDRHLQLLAVINGWPVPESLAPTFEWSVQAVRLRTERR</sequence>
<dbReference type="RefSeq" id="WP_103548839.1">
    <property type="nucleotide sequence ID" value="NZ_JBHJSK010000013.1"/>
</dbReference>
<reference evidence="3 4" key="1">
    <citation type="submission" date="2017-12" db="EMBL/GenBank/DDBJ databases">
        <title>Streptomyces populusis sp. nov., a novel endophytic actinobacterium isolated from stems of Populus adenopoda Maxim.</title>
        <authorList>
            <person name="Wang Z."/>
        </authorList>
    </citation>
    <scope>NUCLEOTIDE SEQUENCE [LARGE SCALE GENOMIC DNA]</scope>
    <source>
        <strain evidence="3 4">A249</strain>
    </source>
</reference>
<dbReference type="PANTHER" id="PTHR30204">
    <property type="entry name" value="REDOX-CYCLING DRUG-SENSING TRANSCRIPTIONAL ACTIVATOR SOXR"/>
    <property type="match status" value="1"/>
</dbReference>
<dbReference type="Gene3D" id="1.10.1660.10">
    <property type="match status" value="1"/>
</dbReference>
<feature type="domain" description="HTH merR-type" evidence="2">
    <location>
        <begin position="6"/>
        <end position="75"/>
    </location>
</feature>
<name>A0A2I0STK5_9ACTN</name>
<evidence type="ECO:0000313" key="3">
    <source>
        <dbReference type="EMBL" id="PKT73264.1"/>
    </source>
</evidence>